<reference evidence="1 2" key="1">
    <citation type="submission" date="2014-04" db="EMBL/GenBank/DDBJ databases">
        <title>Genome evolution of avian class.</title>
        <authorList>
            <person name="Zhang G."/>
            <person name="Li C."/>
        </authorList>
    </citation>
    <scope>NUCLEOTIDE SEQUENCE [LARGE SCALE GENOMIC DNA]</scope>
    <source>
        <strain evidence="1">BGI_N323</strain>
    </source>
</reference>
<feature type="non-terminal residue" evidence="1">
    <location>
        <position position="110"/>
    </location>
</feature>
<dbReference type="EMBL" id="KL328145">
    <property type="protein sequence ID" value="KFP57079.1"/>
    <property type="molecule type" value="Genomic_DNA"/>
</dbReference>
<organism evidence="1 2">
    <name type="scientific">Cathartes aura</name>
    <name type="common">Turkey vulture</name>
    <name type="synonym">Vultur aura</name>
    <dbReference type="NCBI Taxonomy" id="43455"/>
    <lineage>
        <taxon>Eukaryota</taxon>
        <taxon>Metazoa</taxon>
        <taxon>Chordata</taxon>
        <taxon>Craniata</taxon>
        <taxon>Vertebrata</taxon>
        <taxon>Euteleostomi</taxon>
        <taxon>Archelosauria</taxon>
        <taxon>Archosauria</taxon>
        <taxon>Dinosauria</taxon>
        <taxon>Saurischia</taxon>
        <taxon>Theropoda</taxon>
        <taxon>Coelurosauria</taxon>
        <taxon>Aves</taxon>
        <taxon>Neognathae</taxon>
        <taxon>Neoaves</taxon>
        <taxon>Telluraves</taxon>
        <taxon>Accipitrimorphae</taxon>
        <taxon>Accipitriformes</taxon>
        <taxon>Cathartidae</taxon>
        <taxon>Cathartes</taxon>
    </lineage>
</organism>
<name>A0A091LIB5_CATAU</name>
<evidence type="ECO:0000313" key="1">
    <source>
        <dbReference type="EMBL" id="KFP57079.1"/>
    </source>
</evidence>
<sequence length="110" mass="11748">GGSLGVLIKIHQDSINSTMGQSVLLPVSYGFDGAPHFPVSIAWRFGNNQDALITCTVLNCSLGAGGAPSHCFAKHFPRSTYNSRAELFPENGSLLLRDLQLSDSGVYHVT</sequence>
<dbReference type="SUPFAM" id="SSF48726">
    <property type="entry name" value="Immunoglobulin"/>
    <property type="match status" value="1"/>
</dbReference>
<dbReference type="InterPro" id="IPR036179">
    <property type="entry name" value="Ig-like_dom_sf"/>
</dbReference>
<accession>A0A091LIB5</accession>
<dbReference type="Gene3D" id="2.60.40.10">
    <property type="entry name" value="Immunoglobulins"/>
    <property type="match status" value="1"/>
</dbReference>
<gene>
    <name evidence="1" type="ORF">N323_05327</name>
</gene>
<proteinExistence type="predicted"/>
<keyword evidence="2" id="KW-1185">Reference proteome</keyword>
<evidence type="ECO:0000313" key="2">
    <source>
        <dbReference type="Proteomes" id="UP000053745"/>
    </source>
</evidence>
<feature type="non-terminal residue" evidence="1">
    <location>
        <position position="1"/>
    </location>
</feature>
<dbReference type="OrthoDB" id="6353782at2759"/>
<protein>
    <recommendedName>
        <fullName evidence="3">HEPACAM family member 2</fullName>
    </recommendedName>
</protein>
<evidence type="ECO:0008006" key="3">
    <source>
        <dbReference type="Google" id="ProtNLM"/>
    </source>
</evidence>
<dbReference type="Proteomes" id="UP000053745">
    <property type="component" value="Unassembled WGS sequence"/>
</dbReference>
<dbReference type="InterPro" id="IPR013783">
    <property type="entry name" value="Ig-like_fold"/>
</dbReference>
<dbReference type="AlphaFoldDB" id="A0A091LIB5"/>